<evidence type="ECO:0000313" key="8">
    <source>
        <dbReference type="Proteomes" id="UP001549076"/>
    </source>
</evidence>
<feature type="domain" description="Cytochrome c" evidence="6">
    <location>
        <begin position="46"/>
        <end position="152"/>
    </location>
</feature>
<evidence type="ECO:0000313" key="7">
    <source>
        <dbReference type="EMBL" id="MET3792239.1"/>
    </source>
</evidence>
<reference evidence="7 8" key="1">
    <citation type="submission" date="2024-06" db="EMBL/GenBank/DDBJ databases">
        <title>Genomic Encyclopedia of Type Strains, Phase IV (KMG-IV): sequencing the most valuable type-strain genomes for metagenomic binning, comparative biology and taxonomic classification.</title>
        <authorList>
            <person name="Goeker M."/>
        </authorList>
    </citation>
    <scope>NUCLEOTIDE SEQUENCE [LARGE SCALE GENOMIC DNA]</scope>
    <source>
        <strain evidence="7 8">DSM 27865</strain>
    </source>
</reference>
<proteinExistence type="predicted"/>
<accession>A0ABV2N0F2</accession>
<evidence type="ECO:0000256" key="2">
    <source>
        <dbReference type="ARBA" id="ARBA00022723"/>
    </source>
</evidence>
<keyword evidence="5" id="KW-0732">Signal</keyword>
<dbReference type="EMBL" id="JBEPML010000007">
    <property type="protein sequence ID" value="MET3792239.1"/>
    <property type="molecule type" value="Genomic_DNA"/>
</dbReference>
<dbReference type="InterPro" id="IPR036909">
    <property type="entry name" value="Cyt_c-like_dom_sf"/>
</dbReference>
<evidence type="ECO:0000259" key="6">
    <source>
        <dbReference type="PROSITE" id="PS51007"/>
    </source>
</evidence>
<name>A0ABV2N0F2_9HYPH</name>
<dbReference type="RefSeq" id="WP_354195036.1">
    <property type="nucleotide sequence ID" value="NZ_JBEPML010000007.1"/>
</dbReference>
<keyword evidence="2 4" id="KW-0479">Metal-binding</keyword>
<dbReference type="InterPro" id="IPR009056">
    <property type="entry name" value="Cyt_c-like_dom"/>
</dbReference>
<keyword evidence="1 4" id="KW-0349">Heme</keyword>
<keyword evidence="3 4" id="KW-0408">Iron</keyword>
<evidence type="ECO:0000256" key="4">
    <source>
        <dbReference type="PROSITE-ProRule" id="PRU00433"/>
    </source>
</evidence>
<keyword evidence="8" id="KW-1185">Reference proteome</keyword>
<dbReference type="InterPro" id="IPR030999">
    <property type="entry name" value="Thiosulf_SoxX"/>
</dbReference>
<dbReference type="SUPFAM" id="SSF46626">
    <property type="entry name" value="Cytochrome c"/>
    <property type="match status" value="1"/>
</dbReference>
<organism evidence="7 8">
    <name type="scientific">Aquamicrobium terrae</name>
    <dbReference type="NCBI Taxonomy" id="1324945"/>
    <lineage>
        <taxon>Bacteria</taxon>
        <taxon>Pseudomonadati</taxon>
        <taxon>Pseudomonadota</taxon>
        <taxon>Alphaproteobacteria</taxon>
        <taxon>Hyphomicrobiales</taxon>
        <taxon>Phyllobacteriaceae</taxon>
        <taxon>Aquamicrobium</taxon>
    </lineage>
</organism>
<sequence>MGRTLTAIVAIAACAGAGLAQAAEVAPADVRIEDMAVKESLTGVPGNPEEGAKTLANRSLGNCLACHAVTALSQEQFHGDVAPSLDGAADRWSEEELRAIVVDAKQAFSDETMMPGFYSLNVGINVRKDLVGKTILTAQQVEDVVAYLATLKE</sequence>
<comment type="caution">
    <text evidence="7">The sequence shown here is derived from an EMBL/GenBank/DDBJ whole genome shotgun (WGS) entry which is preliminary data.</text>
</comment>
<evidence type="ECO:0000256" key="5">
    <source>
        <dbReference type="SAM" id="SignalP"/>
    </source>
</evidence>
<evidence type="ECO:0000256" key="1">
    <source>
        <dbReference type="ARBA" id="ARBA00022617"/>
    </source>
</evidence>
<feature type="chain" id="PRO_5045335453" evidence="5">
    <location>
        <begin position="23"/>
        <end position="153"/>
    </location>
</feature>
<evidence type="ECO:0000256" key="3">
    <source>
        <dbReference type="ARBA" id="ARBA00023004"/>
    </source>
</evidence>
<dbReference type="NCBIfam" id="TIGR04485">
    <property type="entry name" value="thiosulf_SoxX"/>
    <property type="match status" value="1"/>
</dbReference>
<feature type="signal peptide" evidence="5">
    <location>
        <begin position="1"/>
        <end position="22"/>
    </location>
</feature>
<dbReference type="Gene3D" id="1.10.760.10">
    <property type="entry name" value="Cytochrome c-like domain"/>
    <property type="match status" value="1"/>
</dbReference>
<dbReference type="PROSITE" id="PS51007">
    <property type="entry name" value="CYTC"/>
    <property type="match status" value="1"/>
</dbReference>
<dbReference type="Pfam" id="PF00034">
    <property type="entry name" value="Cytochrom_C"/>
    <property type="match status" value="1"/>
</dbReference>
<protein>
    <submittedName>
        <fullName evidence="7">Sulfur-oxidizing protein SoxX</fullName>
    </submittedName>
</protein>
<dbReference type="Proteomes" id="UP001549076">
    <property type="component" value="Unassembled WGS sequence"/>
</dbReference>
<gene>
    <name evidence="7" type="ORF">ABID37_002454</name>
</gene>